<evidence type="ECO:0000256" key="1">
    <source>
        <dbReference type="ARBA" id="ARBA00004141"/>
    </source>
</evidence>
<accession>A0A3A5M089</accession>
<dbReference type="GO" id="GO:0000271">
    <property type="term" value="P:polysaccharide biosynthetic process"/>
    <property type="evidence" value="ECO:0007669"/>
    <property type="project" value="InterPro"/>
</dbReference>
<reference evidence="8 9" key="1">
    <citation type="submission" date="2018-09" db="EMBL/GenBank/DDBJ databases">
        <title>Novel species of Arthrobacter.</title>
        <authorList>
            <person name="Liu Q."/>
            <person name="Xin Y.-H."/>
        </authorList>
    </citation>
    <scope>NUCLEOTIDE SEQUENCE [LARGE SCALE GENOMIC DNA]</scope>
    <source>
        <strain evidence="8 9">Hz2</strain>
    </source>
</reference>
<dbReference type="GO" id="GO:0005886">
    <property type="term" value="C:plasma membrane"/>
    <property type="evidence" value="ECO:0007669"/>
    <property type="project" value="TreeGrafter"/>
</dbReference>
<keyword evidence="9" id="KW-1185">Reference proteome</keyword>
<dbReference type="Proteomes" id="UP000272560">
    <property type="component" value="Unassembled WGS sequence"/>
</dbReference>
<evidence type="ECO:0000313" key="8">
    <source>
        <dbReference type="EMBL" id="RJT78483.1"/>
    </source>
</evidence>
<dbReference type="InterPro" id="IPR051401">
    <property type="entry name" value="GtrA_CellWall_Glycosyl"/>
</dbReference>
<dbReference type="InterPro" id="IPR007267">
    <property type="entry name" value="GtrA_DPMS_TM"/>
</dbReference>
<dbReference type="AlphaFoldDB" id="A0A3A5M089"/>
<feature type="transmembrane region" description="Helical" evidence="6">
    <location>
        <begin position="27"/>
        <end position="47"/>
    </location>
</feature>
<feature type="transmembrane region" description="Helical" evidence="6">
    <location>
        <begin position="59"/>
        <end position="76"/>
    </location>
</feature>
<evidence type="ECO:0000256" key="5">
    <source>
        <dbReference type="ARBA" id="ARBA00023136"/>
    </source>
</evidence>
<comment type="caution">
    <text evidence="8">The sequence shown here is derived from an EMBL/GenBank/DDBJ whole genome shotgun (WGS) entry which is preliminary data.</text>
</comment>
<evidence type="ECO:0000256" key="6">
    <source>
        <dbReference type="SAM" id="Phobius"/>
    </source>
</evidence>
<comment type="similarity">
    <text evidence="2">Belongs to the GtrA family.</text>
</comment>
<keyword evidence="4 6" id="KW-1133">Transmembrane helix</keyword>
<evidence type="ECO:0000313" key="9">
    <source>
        <dbReference type="Proteomes" id="UP000272560"/>
    </source>
</evidence>
<feature type="transmembrane region" description="Helical" evidence="6">
    <location>
        <begin position="96"/>
        <end position="115"/>
    </location>
</feature>
<dbReference type="EMBL" id="QZVT01000006">
    <property type="protein sequence ID" value="RJT78483.1"/>
    <property type="molecule type" value="Genomic_DNA"/>
</dbReference>
<evidence type="ECO:0000256" key="3">
    <source>
        <dbReference type="ARBA" id="ARBA00022692"/>
    </source>
</evidence>
<feature type="transmembrane region" description="Helical" evidence="6">
    <location>
        <begin position="121"/>
        <end position="138"/>
    </location>
</feature>
<evidence type="ECO:0000259" key="7">
    <source>
        <dbReference type="Pfam" id="PF04138"/>
    </source>
</evidence>
<dbReference type="PANTHER" id="PTHR38459">
    <property type="entry name" value="PROPHAGE BACTOPRENOL-LINKED GLUCOSE TRANSLOCASE HOMOLOG"/>
    <property type="match status" value="1"/>
</dbReference>
<evidence type="ECO:0000256" key="2">
    <source>
        <dbReference type="ARBA" id="ARBA00009399"/>
    </source>
</evidence>
<gene>
    <name evidence="8" type="ORF">D6T63_12070</name>
</gene>
<keyword evidence="3 6" id="KW-0812">Transmembrane</keyword>
<dbReference type="OrthoDB" id="4943658at2"/>
<keyword evidence="5 6" id="KW-0472">Membrane</keyword>
<organism evidence="8 9">
    <name type="scientific">Arthrobacter cheniae</name>
    <dbReference type="NCBI Taxonomy" id="1258888"/>
    <lineage>
        <taxon>Bacteria</taxon>
        <taxon>Bacillati</taxon>
        <taxon>Actinomycetota</taxon>
        <taxon>Actinomycetes</taxon>
        <taxon>Micrococcales</taxon>
        <taxon>Micrococcaceae</taxon>
        <taxon>Arthrobacter</taxon>
    </lineage>
</organism>
<proteinExistence type="inferred from homology"/>
<dbReference type="Pfam" id="PF04138">
    <property type="entry name" value="GtrA_DPMS_TM"/>
    <property type="match status" value="1"/>
</dbReference>
<sequence length="164" mass="18003">MGADESPRGIVVGEPGILLRLIKNQKVAFLVVGGVNTVLSTLLFVALELTFGQYVSSPVVLFAAWLMSLVAVFFVYRKLVFRVKGHVLLDLGRFALVNLTSLLINMALLFLIADILGYPRIPSQIVITCCTVFINYFGHKYFSFRRPPPEGDAAAVAADQKKAL</sequence>
<dbReference type="PANTHER" id="PTHR38459:SF1">
    <property type="entry name" value="PROPHAGE BACTOPRENOL-LINKED GLUCOSE TRANSLOCASE HOMOLOG"/>
    <property type="match status" value="1"/>
</dbReference>
<feature type="domain" description="GtrA/DPMS transmembrane" evidence="7">
    <location>
        <begin position="29"/>
        <end position="144"/>
    </location>
</feature>
<protein>
    <submittedName>
        <fullName evidence="8">GtrA family protein</fullName>
    </submittedName>
</protein>
<evidence type="ECO:0000256" key="4">
    <source>
        <dbReference type="ARBA" id="ARBA00022989"/>
    </source>
</evidence>
<name>A0A3A5M089_9MICC</name>
<comment type="subcellular location">
    <subcellularLocation>
        <location evidence="1">Membrane</location>
        <topology evidence="1">Multi-pass membrane protein</topology>
    </subcellularLocation>
</comment>